<evidence type="ECO:0000313" key="2">
    <source>
        <dbReference type="EMBL" id="KIN03749.1"/>
    </source>
</evidence>
<dbReference type="AlphaFoldDB" id="A0A0C3CXL3"/>
<dbReference type="Proteomes" id="UP000054321">
    <property type="component" value="Unassembled WGS sequence"/>
</dbReference>
<name>A0A0C3CXL3_OIDMZ</name>
<reference evidence="2 3" key="1">
    <citation type="submission" date="2014-04" db="EMBL/GenBank/DDBJ databases">
        <authorList>
            <consortium name="DOE Joint Genome Institute"/>
            <person name="Kuo A."/>
            <person name="Martino E."/>
            <person name="Perotto S."/>
            <person name="Kohler A."/>
            <person name="Nagy L.G."/>
            <person name="Floudas D."/>
            <person name="Copeland A."/>
            <person name="Barry K.W."/>
            <person name="Cichocki N."/>
            <person name="Veneault-Fourrey C."/>
            <person name="LaButti K."/>
            <person name="Lindquist E.A."/>
            <person name="Lipzen A."/>
            <person name="Lundell T."/>
            <person name="Morin E."/>
            <person name="Murat C."/>
            <person name="Sun H."/>
            <person name="Tunlid A."/>
            <person name="Henrissat B."/>
            <person name="Grigoriev I.V."/>
            <person name="Hibbett D.S."/>
            <person name="Martin F."/>
            <person name="Nordberg H.P."/>
            <person name="Cantor M.N."/>
            <person name="Hua S.X."/>
        </authorList>
    </citation>
    <scope>NUCLEOTIDE SEQUENCE [LARGE SCALE GENOMIC DNA]</scope>
    <source>
        <strain evidence="2 3">Zn</strain>
    </source>
</reference>
<feature type="region of interest" description="Disordered" evidence="1">
    <location>
        <begin position="59"/>
        <end position="81"/>
    </location>
</feature>
<dbReference type="HOGENOM" id="CLU_2197700_0_0_1"/>
<proteinExistence type="predicted"/>
<reference evidence="3" key="2">
    <citation type="submission" date="2015-01" db="EMBL/GenBank/DDBJ databases">
        <title>Evolutionary Origins and Diversification of the Mycorrhizal Mutualists.</title>
        <authorList>
            <consortium name="DOE Joint Genome Institute"/>
            <consortium name="Mycorrhizal Genomics Consortium"/>
            <person name="Kohler A."/>
            <person name="Kuo A."/>
            <person name="Nagy L.G."/>
            <person name="Floudas D."/>
            <person name="Copeland A."/>
            <person name="Barry K.W."/>
            <person name="Cichocki N."/>
            <person name="Veneault-Fourrey C."/>
            <person name="LaButti K."/>
            <person name="Lindquist E.A."/>
            <person name="Lipzen A."/>
            <person name="Lundell T."/>
            <person name="Morin E."/>
            <person name="Murat C."/>
            <person name="Riley R."/>
            <person name="Ohm R."/>
            <person name="Sun H."/>
            <person name="Tunlid A."/>
            <person name="Henrissat B."/>
            <person name="Grigoriev I.V."/>
            <person name="Hibbett D.S."/>
            <person name="Martin F."/>
        </authorList>
    </citation>
    <scope>NUCLEOTIDE SEQUENCE [LARGE SCALE GENOMIC DNA]</scope>
    <source>
        <strain evidence="3">Zn</strain>
    </source>
</reference>
<gene>
    <name evidence="2" type="ORF">OIDMADRAFT_26404</name>
</gene>
<accession>A0A0C3CXL3</accession>
<evidence type="ECO:0000313" key="3">
    <source>
        <dbReference type="Proteomes" id="UP000054321"/>
    </source>
</evidence>
<dbReference type="EMBL" id="KN832873">
    <property type="protein sequence ID" value="KIN03749.1"/>
    <property type="molecule type" value="Genomic_DNA"/>
</dbReference>
<protein>
    <submittedName>
        <fullName evidence="2">Uncharacterized protein</fullName>
    </submittedName>
</protein>
<keyword evidence="3" id="KW-1185">Reference proteome</keyword>
<dbReference type="InParanoid" id="A0A0C3CXL3"/>
<evidence type="ECO:0000256" key="1">
    <source>
        <dbReference type="SAM" id="MobiDB-lite"/>
    </source>
</evidence>
<sequence>MAVEGSSGGWMDRLSATFARCQAGLHGRRCEYVYTDTWLMEETEGFLKKILRQRGKSFRSISDLGESPPPRESMASQPGEHLHFRPGSVPWIRVQSQDWKYMQGDDDG</sequence>
<organism evidence="2 3">
    <name type="scientific">Oidiodendron maius (strain Zn)</name>
    <dbReference type="NCBI Taxonomy" id="913774"/>
    <lineage>
        <taxon>Eukaryota</taxon>
        <taxon>Fungi</taxon>
        <taxon>Dikarya</taxon>
        <taxon>Ascomycota</taxon>
        <taxon>Pezizomycotina</taxon>
        <taxon>Leotiomycetes</taxon>
        <taxon>Leotiomycetes incertae sedis</taxon>
        <taxon>Myxotrichaceae</taxon>
        <taxon>Oidiodendron</taxon>
    </lineage>
</organism>